<gene>
    <name evidence="5" type="ORF">ACFSUD_13640</name>
</gene>
<dbReference type="PRINTS" id="PR00032">
    <property type="entry name" value="HTHARAC"/>
</dbReference>
<dbReference type="Pfam" id="PF12833">
    <property type="entry name" value="HTH_18"/>
    <property type="match status" value="1"/>
</dbReference>
<feature type="domain" description="HTH araC/xylS-type" evidence="4">
    <location>
        <begin position="260"/>
        <end position="356"/>
    </location>
</feature>
<dbReference type="RefSeq" id="WP_386375163.1">
    <property type="nucleotide sequence ID" value="NZ_JBHUMP010000012.1"/>
</dbReference>
<dbReference type="InterPro" id="IPR018062">
    <property type="entry name" value="HTH_AraC-typ_CS"/>
</dbReference>
<dbReference type="EMBL" id="JBHUMP010000012">
    <property type="protein sequence ID" value="MFD2740625.1"/>
    <property type="molecule type" value="Genomic_DNA"/>
</dbReference>
<evidence type="ECO:0000313" key="6">
    <source>
        <dbReference type="Proteomes" id="UP001597474"/>
    </source>
</evidence>
<dbReference type="PROSITE" id="PS01124">
    <property type="entry name" value="HTH_ARAC_FAMILY_2"/>
    <property type="match status" value="1"/>
</dbReference>
<dbReference type="InterPro" id="IPR018060">
    <property type="entry name" value="HTH_AraC"/>
</dbReference>
<dbReference type="Pfam" id="PF01965">
    <property type="entry name" value="DJ-1_PfpI"/>
    <property type="match status" value="1"/>
</dbReference>
<reference evidence="6" key="1">
    <citation type="journal article" date="2019" name="Int. J. Syst. Evol. Microbiol.">
        <title>The Global Catalogue of Microorganisms (GCM) 10K type strain sequencing project: providing services to taxonomists for standard genome sequencing and annotation.</title>
        <authorList>
            <consortium name="The Broad Institute Genomics Platform"/>
            <consortium name="The Broad Institute Genome Sequencing Center for Infectious Disease"/>
            <person name="Wu L."/>
            <person name="Ma J."/>
        </authorList>
    </citation>
    <scope>NUCLEOTIDE SEQUENCE [LARGE SCALE GENOMIC DNA]</scope>
    <source>
        <strain evidence="6">TISTR 2562</strain>
    </source>
</reference>
<comment type="caution">
    <text evidence="5">The sequence shown here is derived from an EMBL/GenBank/DDBJ whole genome shotgun (WGS) entry which is preliminary data.</text>
</comment>
<sequence length="356" mass="39042">MVICRAAQVDLEGAKTAMCSEHNETGGVRAPVIPSGAAYYEIKTDTATREFAFLLLPRFTLLAFSSALDPLRIANQLAQKPLYSWTVYAEDAGPVISSSSISVNADQTLKRFPPRSEVFVCSGTVNADPAHASTLAALRDHVRFGGSVGGICTGAFALAQAGLLNDRKVSLHWENAPVFRERFPELDVSEEIYVIDGKVRTCGGGAAATDLMLKLIEEDHGRDFAELVADMCLTGGVRQSMTRQRASLSHTIGTRNPILTAVLSEMQNNLENPLTMEVMAQEVGASVRQIERLFRKYLNTSPHKYCQNLRLDHAHGLLRGTDLSITEIAMAAGFSSRTLFSRRYKERFGTSPRNMR</sequence>
<dbReference type="SMART" id="SM00342">
    <property type="entry name" value="HTH_ARAC"/>
    <property type="match status" value="1"/>
</dbReference>
<dbReference type="InterPro" id="IPR052158">
    <property type="entry name" value="INH-QAR"/>
</dbReference>
<dbReference type="InterPro" id="IPR009057">
    <property type="entry name" value="Homeodomain-like_sf"/>
</dbReference>
<keyword evidence="6" id="KW-1185">Reference proteome</keyword>
<keyword evidence="1" id="KW-0805">Transcription regulation</keyword>
<dbReference type="InterPro" id="IPR020449">
    <property type="entry name" value="Tscrpt_reg_AraC-type_HTH"/>
</dbReference>
<dbReference type="CDD" id="cd03136">
    <property type="entry name" value="GATase1_AraC_ArgR_like"/>
    <property type="match status" value="1"/>
</dbReference>
<evidence type="ECO:0000256" key="2">
    <source>
        <dbReference type="ARBA" id="ARBA00023125"/>
    </source>
</evidence>
<protein>
    <submittedName>
        <fullName evidence="5">GlxA family transcriptional regulator</fullName>
    </submittedName>
</protein>
<dbReference type="PROSITE" id="PS00041">
    <property type="entry name" value="HTH_ARAC_FAMILY_1"/>
    <property type="match status" value="1"/>
</dbReference>
<dbReference type="Gene3D" id="1.10.10.60">
    <property type="entry name" value="Homeodomain-like"/>
    <property type="match status" value="1"/>
</dbReference>
<evidence type="ECO:0000256" key="3">
    <source>
        <dbReference type="ARBA" id="ARBA00023163"/>
    </source>
</evidence>
<dbReference type="SUPFAM" id="SSF52317">
    <property type="entry name" value="Class I glutamine amidotransferase-like"/>
    <property type="match status" value="1"/>
</dbReference>
<keyword evidence="3" id="KW-0804">Transcription</keyword>
<dbReference type="Proteomes" id="UP001597474">
    <property type="component" value="Unassembled WGS sequence"/>
</dbReference>
<accession>A0ABW5U5N0</accession>
<evidence type="ECO:0000256" key="1">
    <source>
        <dbReference type="ARBA" id="ARBA00023015"/>
    </source>
</evidence>
<dbReference type="PANTHER" id="PTHR43130">
    <property type="entry name" value="ARAC-FAMILY TRANSCRIPTIONAL REGULATOR"/>
    <property type="match status" value="1"/>
</dbReference>
<dbReference type="InterPro" id="IPR029062">
    <property type="entry name" value="Class_I_gatase-like"/>
</dbReference>
<name>A0ABW5U5N0_9RHOB</name>
<proteinExistence type="predicted"/>
<evidence type="ECO:0000259" key="4">
    <source>
        <dbReference type="PROSITE" id="PS01124"/>
    </source>
</evidence>
<evidence type="ECO:0000313" key="5">
    <source>
        <dbReference type="EMBL" id="MFD2740625.1"/>
    </source>
</evidence>
<dbReference type="Gene3D" id="3.40.50.880">
    <property type="match status" value="1"/>
</dbReference>
<keyword evidence="2" id="KW-0238">DNA-binding</keyword>
<dbReference type="InterPro" id="IPR002818">
    <property type="entry name" value="DJ-1/PfpI"/>
</dbReference>
<dbReference type="SUPFAM" id="SSF46689">
    <property type="entry name" value="Homeodomain-like"/>
    <property type="match status" value="2"/>
</dbReference>
<dbReference type="PANTHER" id="PTHR43130:SF3">
    <property type="entry name" value="HTH-TYPE TRANSCRIPTIONAL REGULATOR RV1931C"/>
    <property type="match status" value="1"/>
</dbReference>
<organism evidence="5 6">
    <name type="scientific">Sulfitobacter aestuarii</name>
    <dbReference type="NCBI Taxonomy" id="2161676"/>
    <lineage>
        <taxon>Bacteria</taxon>
        <taxon>Pseudomonadati</taxon>
        <taxon>Pseudomonadota</taxon>
        <taxon>Alphaproteobacteria</taxon>
        <taxon>Rhodobacterales</taxon>
        <taxon>Roseobacteraceae</taxon>
        <taxon>Sulfitobacter</taxon>
    </lineage>
</organism>